<comment type="subcellular location">
    <subcellularLocation>
        <location evidence="1">Membrane</location>
        <topology evidence="1">Multi-pass membrane protein</topology>
    </subcellularLocation>
</comment>
<organism evidence="8 9">
    <name type="scientific">Dictyocaulus viviparus</name>
    <name type="common">Bovine lungworm</name>
    <dbReference type="NCBI Taxonomy" id="29172"/>
    <lineage>
        <taxon>Eukaryota</taxon>
        <taxon>Metazoa</taxon>
        <taxon>Ecdysozoa</taxon>
        <taxon>Nematoda</taxon>
        <taxon>Chromadorea</taxon>
        <taxon>Rhabditida</taxon>
        <taxon>Rhabditina</taxon>
        <taxon>Rhabditomorpha</taxon>
        <taxon>Strongyloidea</taxon>
        <taxon>Metastrongylidae</taxon>
        <taxon>Dictyocaulus</taxon>
    </lineage>
</organism>
<gene>
    <name evidence="8" type="ORF">DICVIV_13198</name>
</gene>
<comment type="similarity">
    <text evidence="2">Belongs to the SLC13A/DASS transporter (TC 2.A.47) family. NADC subfamily.</text>
</comment>
<protein>
    <submittedName>
        <fullName evidence="8">Uncharacterized protein</fullName>
    </submittedName>
</protein>
<dbReference type="PANTHER" id="PTHR10283">
    <property type="entry name" value="SOLUTE CARRIER FAMILY 13 MEMBER"/>
    <property type="match status" value="1"/>
</dbReference>
<evidence type="ECO:0000313" key="8">
    <source>
        <dbReference type="EMBL" id="KJH40836.1"/>
    </source>
</evidence>
<dbReference type="STRING" id="29172.A0A0D8XEJ1"/>
<sequence length="88" mass="9704">MRVHPYALMLPVTWMASFTFVLPVGTPPNAIVFSTEMVTIAQMASSGIALSAICIAITVIYLNTFVLIIWPLYEFPTWANPQNSSLLV</sequence>
<dbReference type="EMBL" id="KN716998">
    <property type="protein sequence ID" value="KJH40836.1"/>
    <property type="molecule type" value="Genomic_DNA"/>
</dbReference>
<dbReference type="PANTHER" id="PTHR10283:SF82">
    <property type="entry name" value="SOLUTE CARRIER FAMILY 13 MEMBER 2"/>
    <property type="match status" value="1"/>
</dbReference>
<dbReference type="InterPro" id="IPR001898">
    <property type="entry name" value="SLC13A/DASS"/>
</dbReference>
<reference evidence="8 9" key="1">
    <citation type="submission" date="2013-11" db="EMBL/GenBank/DDBJ databases">
        <title>Draft genome of the bovine lungworm Dictyocaulus viviparus.</title>
        <authorList>
            <person name="Mitreva M."/>
        </authorList>
    </citation>
    <scope>NUCLEOTIDE SEQUENCE [LARGE SCALE GENOMIC DNA]</scope>
    <source>
        <strain evidence="8 9">HannoverDv2000</strain>
    </source>
</reference>
<reference evidence="9" key="2">
    <citation type="journal article" date="2016" name="Sci. Rep.">
        <title>Dictyocaulus viviparus genome, variome and transcriptome elucidate lungworm biology and support future intervention.</title>
        <authorList>
            <person name="McNulty S.N."/>
            <person name="Strube C."/>
            <person name="Rosa B.A."/>
            <person name="Martin J.C."/>
            <person name="Tyagi R."/>
            <person name="Choi Y.J."/>
            <person name="Wang Q."/>
            <person name="Hallsworth Pepin K."/>
            <person name="Zhang X."/>
            <person name="Ozersky P."/>
            <person name="Wilson R.K."/>
            <person name="Sternberg P.W."/>
            <person name="Gasser R.B."/>
            <person name="Mitreva M."/>
        </authorList>
    </citation>
    <scope>NUCLEOTIDE SEQUENCE [LARGE SCALE GENOMIC DNA]</scope>
    <source>
        <strain evidence="9">HannoverDv2000</strain>
    </source>
</reference>
<evidence type="ECO:0000256" key="2">
    <source>
        <dbReference type="ARBA" id="ARBA00006772"/>
    </source>
</evidence>
<evidence type="ECO:0000313" key="9">
    <source>
        <dbReference type="Proteomes" id="UP000053766"/>
    </source>
</evidence>
<dbReference type="OrthoDB" id="5833026at2759"/>
<dbReference type="Proteomes" id="UP000053766">
    <property type="component" value="Unassembled WGS sequence"/>
</dbReference>
<dbReference type="PROSITE" id="PS01271">
    <property type="entry name" value="NA_SULFATE"/>
    <property type="match status" value="1"/>
</dbReference>
<name>A0A0D8XEJ1_DICVI</name>
<evidence type="ECO:0000256" key="6">
    <source>
        <dbReference type="ARBA" id="ARBA00023136"/>
    </source>
</evidence>
<evidence type="ECO:0000256" key="7">
    <source>
        <dbReference type="SAM" id="Phobius"/>
    </source>
</evidence>
<evidence type="ECO:0000256" key="1">
    <source>
        <dbReference type="ARBA" id="ARBA00004141"/>
    </source>
</evidence>
<keyword evidence="6 7" id="KW-0472">Membrane</keyword>
<dbReference type="GO" id="GO:0005886">
    <property type="term" value="C:plasma membrane"/>
    <property type="evidence" value="ECO:0007669"/>
    <property type="project" value="TreeGrafter"/>
</dbReference>
<dbReference type="Pfam" id="PF00939">
    <property type="entry name" value="Na_sulph_symp"/>
    <property type="match status" value="1"/>
</dbReference>
<evidence type="ECO:0000256" key="3">
    <source>
        <dbReference type="ARBA" id="ARBA00022448"/>
    </source>
</evidence>
<dbReference type="AlphaFoldDB" id="A0A0D8XEJ1"/>
<proteinExistence type="inferred from homology"/>
<keyword evidence="5 7" id="KW-1133">Transmembrane helix</keyword>
<evidence type="ECO:0000256" key="5">
    <source>
        <dbReference type="ARBA" id="ARBA00022989"/>
    </source>
</evidence>
<keyword evidence="3" id="KW-0813">Transport</keyword>
<dbReference type="InterPro" id="IPR031312">
    <property type="entry name" value="Na/sul_symport_CS"/>
</dbReference>
<evidence type="ECO:0000256" key="4">
    <source>
        <dbReference type="ARBA" id="ARBA00022692"/>
    </source>
</evidence>
<keyword evidence="4 7" id="KW-0812">Transmembrane</keyword>
<feature type="transmembrane region" description="Helical" evidence="7">
    <location>
        <begin position="6"/>
        <end position="26"/>
    </location>
</feature>
<feature type="transmembrane region" description="Helical" evidence="7">
    <location>
        <begin position="47"/>
        <end position="73"/>
    </location>
</feature>
<keyword evidence="9" id="KW-1185">Reference proteome</keyword>
<accession>A0A0D8XEJ1</accession>
<dbReference type="GO" id="GO:0015141">
    <property type="term" value="F:succinate transmembrane transporter activity"/>
    <property type="evidence" value="ECO:0007669"/>
    <property type="project" value="UniProtKB-ARBA"/>
</dbReference>